<evidence type="ECO:0000256" key="1">
    <source>
        <dbReference type="SAM" id="MobiDB-lite"/>
    </source>
</evidence>
<dbReference type="Proteomes" id="UP000585363">
    <property type="component" value="Unassembled WGS sequence"/>
</dbReference>
<dbReference type="PANTHER" id="PTHR42059">
    <property type="entry name" value="TNT DOMAIN-CONTAINING PROTEIN"/>
    <property type="match status" value="1"/>
</dbReference>
<evidence type="ECO:0000259" key="2">
    <source>
        <dbReference type="Pfam" id="PF14021"/>
    </source>
</evidence>
<sequence length="84" mass="9406">MPASLLSRDLFTRRSPLSQPDDQRALPDSSLKSPYRQYEVLRPIPDVTSGSAAPWFGKPGMGTQYQLPMSIDELVKEGFIKPIK</sequence>
<reference evidence="3 4" key="2">
    <citation type="submission" date="2020-06" db="EMBL/GenBank/DDBJ databases">
        <title>Polyphasic characterization of a Rahnella strain isolated from tree sap.</title>
        <authorList>
            <person name="Kim I.S."/>
        </authorList>
    </citation>
    <scope>NUCLEOTIDE SEQUENCE [LARGE SCALE GENOMIC DNA]</scope>
    <source>
        <strain evidence="3 4">SAP-1</strain>
    </source>
</reference>
<accession>A0A848MEM3</accession>
<protein>
    <submittedName>
        <fullName evidence="3">TNT domain-containing protein</fullName>
    </submittedName>
</protein>
<feature type="domain" description="TNT" evidence="2">
    <location>
        <begin position="15"/>
        <end position="82"/>
    </location>
</feature>
<evidence type="ECO:0000313" key="4">
    <source>
        <dbReference type="Proteomes" id="UP000585363"/>
    </source>
</evidence>
<dbReference type="GO" id="GO:0050135">
    <property type="term" value="F:NADP+ nucleosidase activity"/>
    <property type="evidence" value="ECO:0007669"/>
    <property type="project" value="InterPro"/>
</dbReference>
<keyword evidence="4" id="KW-1185">Reference proteome</keyword>
<reference evidence="3 4" key="1">
    <citation type="submission" date="2020-01" db="EMBL/GenBank/DDBJ databases">
        <authorList>
            <person name="Lee S.D."/>
        </authorList>
    </citation>
    <scope>NUCLEOTIDE SEQUENCE [LARGE SCALE GENOMIC DNA]</scope>
    <source>
        <strain evidence="3 4">SAP-1</strain>
    </source>
</reference>
<organism evidence="3 4">
    <name type="scientific">Rouxiella aceris</name>
    <dbReference type="NCBI Taxonomy" id="2703884"/>
    <lineage>
        <taxon>Bacteria</taxon>
        <taxon>Pseudomonadati</taxon>
        <taxon>Pseudomonadota</taxon>
        <taxon>Gammaproteobacteria</taxon>
        <taxon>Enterobacterales</taxon>
        <taxon>Yersiniaceae</taxon>
        <taxon>Rouxiella</taxon>
    </lineage>
</organism>
<feature type="region of interest" description="Disordered" evidence="1">
    <location>
        <begin position="1"/>
        <end position="31"/>
    </location>
</feature>
<gene>
    <name evidence="3" type="ORF">GW590_06935</name>
</gene>
<name>A0A848MEM3_9GAMM</name>
<dbReference type="EMBL" id="JAADJU010000003">
    <property type="protein sequence ID" value="NMP26597.1"/>
    <property type="molecule type" value="Genomic_DNA"/>
</dbReference>
<dbReference type="AlphaFoldDB" id="A0A848MEM3"/>
<dbReference type="InterPro" id="IPR053024">
    <property type="entry name" value="Fungal_surface_NADase"/>
</dbReference>
<dbReference type="InterPro" id="IPR025331">
    <property type="entry name" value="TNT"/>
</dbReference>
<dbReference type="Pfam" id="PF14021">
    <property type="entry name" value="TNT"/>
    <property type="match status" value="1"/>
</dbReference>
<dbReference type="PANTHER" id="PTHR42059:SF1">
    <property type="entry name" value="TNT DOMAIN-CONTAINING PROTEIN"/>
    <property type="match status" value="1"/>
</dbReference>
<evidence type="ECO:0000313" key="3">
    <source>
        <dbReference type="EMBL" id="NMP26597.1"/>
    </source>
</evidence>
<comment type="caution">
    <text evidence="3">The sequence shown here is derived from an EMBL/GenBank/DDBJ whole genome shotgun (WGS) entry which is preliminary data.</text>
</comment>
<proteinExistence type="predicted"/>